<feature type="region of interest" description="Disordered" evidence="2">
    <location>
        <begin position="244"/>
        <end position="268"/>
    </location>
</feature>
<gene>
    <name evidence="4" type="ORF">VJJ08_13940</name>
</gene>
<accession>A0ABU5ZCJ5</accession>
<sequence>MHRILLFILITSFTGTFAQTSQKQKQLERQKKALLEQIQEMSALRSQQAQERKSLATQIEEISEKISARTQLIRVTNHQANLLSQQIKENQNQMASLKKELEVLKKSYAAVIEQSYKTRSPKSRWLLLLASESFAQGYKRLKYLQQYSQYRKKQAQEIQEKNTLIQQLTDSLSLQHNYQRKIVEENQKEQDRLSQERRAQETLVASIKKKESEYANEIKKKQAQANKIDKEIDRLIRLSIAEANKKGKGKSTSSGTTSTSGKTSSDKIFDLTPEGQALSSDFEANKGKLIWPIERGYKSQGFGTYDDPVYPDLKHYNNGITLMAPRNSDARCVFNGEVSAIISVPGGNKAVQVRHGNFITIYYNLIQVYVSKGQKVSAKTPLGKIFTDSEGRTEMKFFVYKNTNKLNPEHWLRE</sequence>
<evidence type="ECO:0000313" key="4">
    <source>
        <dbReference type="EMBL" id="MEB3076389.1"/>
    </source>
</evidence>
<keyword evidence="1" id="KW-0175">Coiled coil</keyword>
<dbReference type="InterPro" id="IPR011055">
    <property type="entry name" value="Dup_hybrid_motif"/>
</dbReference>
<name>A0ABU5ZCJ5_9FLAO</name>
<dbReference type="RefSeq" id="WP_314996081.1">
    <property type="nucleotide sequence ID" value="NZ_JAYKBW010000020.1"/>
</dbReference>
<comment type="caution">
    <text evidence="4">The sequence shown here is derived from an EMBL/GenBank/DDBJ whole genome shotgun (WGS) entry which is preliminary data.</text>
</comment>
<dbReference type="Pfam" id="PF01551">
    <property type="entry name" value="Peptidase_M23"/>
    <property type="match status" value="1"/>
</dbReference>
<dbReference type="Gene3D" id="6.10.250.3150">
    <property type="match status" value="1"/>
</dbReference>
<feature type="coiled-coil region" evidence="1">
    <location>
        <begin position="17"/>
        <end position="114"/>
    </location>
</feature>
<dbReference type="InterPro" id="IPR016047">
    <property type="entry name" value="M23ase_b-sheet_dom"/>
</dbReference>
<evidence type="ECO:0000313" key="5">
    <source>
        <dbReference type="Proteomes" id="UP001311730"/>
    </source>
</evidence>
<proteinExistence type="predicted"/>
<feature type="compositionally biased region" description="Low complexity" evidence="2">
    <location>
        <begin position="250"/>
        <end position="263"/>
    </location>
</feature>
<keyword evidence="5" id="KW-1185">Reference proteome</keyword>
<dbReference type="Proteomes" id="UP001311730">
    <property type="component" value="Unassembled WGS sequence"/>
</dbReference>
<evidence type="ECO:0000259" key="3">
    <source>
        <dbReference type="Pfam" id="PF01551"/>
    </source>
</evidence>
<reference evidence="4 5" key="1">
    <citation type="submission" date="2023-12" db="EMBL/GenBank/DDBJ databases">
        <title>Genomic sequences of Capnocytophaga and Parvimonas strains.</title>
        <authorList>
            <person name="Watt R.M."/>
            <person name="Wang M."/>
            <person name="Yang T."/>
            <person name="Tong W.M."/>
        </authorList>
    </citation>
    <scope>NUCLEOTIDE SEQUENCE [LARGE SCALE GENOMIC DNA]</scope>
    <source>
        <strain evidence="4 5">CCUG 13096</strain>
    </source>
</reference>
<dbReference type="EMBL" id="JAYKBW010000020">
    <property type="protein sequence ID" value="MEB3076389.1"/>
    <property type="molecule type" value="Genomic_DNA"/>
</dbReference>
<feature type="coiled-coil region" evidence="1">
    <location>
        <begin position="151"/>
        <end position="238"/>
    </location>
</feature>
<evidence type="ECO:0000256" key="1">
    <source>
        <dbReference type="SAM" id="Coils"/>
    </source>
</evidence>
<organism evidence="4 5">
    <name type="scientific">Capnocytophaga gingivalis</name>
    <dbReference type="NCBI Taxonomy" id="1017"/>
    <lineage>
        <taxon>Bacteria</taxon>
        <taxon>Pseudomonadati</taxon>
        <taxon>Bacteroidota</taxon>
        <taxon>Flavobacteriia</taxon>
        <taxon>Flavobacteriales</taxon>
        <taxon>Flavobacteriaceae</taxon>
        <taxon>Capnocytophaga</taxon>
    </lineage>
</organism>
<dbReference type="SUPFAM" id="SSF51261">
    <property type="entry name" value="Duplicated hybrid motif"/>
    <property type="match status" value="1"/>
</dbReference>
<evidence type="ECO:0000256" key="2">
    <source>
        <dbReference type="SAM" id="MobiDB-lite"/>
    </source>
</evidence>
<protein>
    <submittedName>
        <fullName evidence="4">Peptidoglycan DD-metalloendopeptidase family protein</fullName>
    </submittedName>
</protein>
<feature type="domain" description="M23ase beta-sheet core" evidence="3">
    <location>
        <begin position="316"/>
        <end position="408"/>
    </location>
</feature>
<dbReference type="CDD" id="cd12797">
    <property type="entry name" value="M23_peptidase"/>
    <property type="match status" value="1"/>
</dbReference>
<dbReference type="Gene3D" id="2.70.70.10">
    <property type="entry name" value="Glucose Permease (Domain IIA)"/>
    <property type="match status" value="1"/>
</dbReference>